<name>A0A914RH79_PAREQ</name>
<dbReference type="Proteomes" id="UP000887564">
    <property type="component" value="Unplaced"/>
</dbReference>
<dbReference type="AlphaFoldDB" id="A0A914RH79"/>
<evidence type="ECO:0000313" key="1">
    <source>
        <dbReference type="Proteomes" id="UP000887564"/>
    </source>
</evidence>
<reference evidence="2" key="1">
    <citation type="submission" date="2022-11" db="UniProtKB">
        <authorList>
            <consortium name="WormBaseParasite"/>
        </authorList>
    </citation>
    <scope>IDENTIFICATION</scope>
</reference>
<accession>A0A914RH79</accession>
<proteinExistence type="predicted"/>
<sequence>MTYLFCNIKRCRAIRMLPFASKYFPQYWIIRLLQPFRFFVETTKIEFNYFRHPLQRIILCCGRFKKINVIVEIGKFFEERPWLKNECWQCHLREIHPWTNLLQQTPHQTLILVAHIFRLCAINQRTKLFRLRGKI</sequence>
<organism evidence="1 2">
    <name type="scientific">Parascaris equorum</name>
    <name type="common">Equine roundworm</name>
    <dbReference type="NCBI Taxonomy" id="6256"/>
    <lineage>
        <taxon>Eukaryota</taxon>
        <taxon>Metazoa</taxon>
        <taxon>Ecdysozoa</taxon>
        <taxon>Nematoda</taxon>
        <taxon>Chromadorea</taxon>
        <taxon>Rhabditida</taxon>
        <taxon>Spirurina</taxon>
        <taxon>Ascaridomorpha</taxon>
        <taxon>Ascaridoidea</taxon>
        <taxon>Ascarididae</taxon>
        <taxon>Parascaris</taxon>
    </lineage>
</organism>
<keyword evidence="1" id="KW-1185">Reference proteome</keyword>
<evidence type="ECO:0000313" key="2">
    <source>
        <dbReference type="WBParaSite" id="PEQ_0000585801-mRNA-1"/>
    </source>
</evidence>
<dbReference type="WBParaSite" id="PEQ_0000585801-mRNA-1">
    <property type="protein sequence ID" value="PEQ_0000585801-mRNA-1"/>
    <property type="gene ID" value="PEQ_0000585801"/>
</dbReference>
<protein>
    <submittedName>
        <fullName evidence="2">Uncharacterized protein</fullName>
    </submittedName>
</protein>